<organism evidence="5">
    <name type="scientific">Anisakis simplex</name>
    <name type="common">Herring worm</name>
    <dbReference type="NCBI Taxonomy" id="6269"/>
    <lineage>
        <taxon>Eukaryota</taxon>
        <taxon>Metazoa</taxon>
        <taxon>Ecdysozoa</taxon>
        <taxon>Nematoda</taxon>
        <taxon>Chromadorea</taxon>
        <taxon>Rhabditida</taxon>
        <taxon>Spirurina</taxon>
        <taxon>Ascaridomorpha</taxon>
        <taxon>Ascaridoidea</taxon>
        <taxon>Anisakidae</taxon>
        <taxon>Anisakis</taxon>
        <taxon>Anisakis simplex complex</taxon>
    </lineage>
</organism>
<reference evidence="3 4" key="2">
    <citation type="submission" date="2018-11" db="EMBL/GenBank/DDBJ databases">
        <authorList>
            <consortium name="Pathogen Informatics"/>
        </authorList>
    </citation>
    <scope>NUCLEOTIDE SEQUENCE [LARGE SCALE GENOMIC DNA]</scope>
</reference>
<evidence type="ECO:0000313" key="5">
    <source>
        <dbReference type="WBParaSite" id="ASIM_0000677701-mRNA-1"/>
    </source>
</evidence>
<protein>
    <recommendedName>
        <fullName evidence="2">DUF7083 domain-containing protein</fullName>
    </recommendedName>
</protein>
<evidence type="ECO:0000313" key="4">
    <source>
        <dbReference type="Proteomes" id="UP000267096"/>
    </source>
</evidence>
<accession>A0A0M3JGM2</accession>
<dbReference type="Proteomes" id="UP000267096">
    <property type="component" value="Unassembled WGS sequence"/>
</dbReference>
<evidence type="ECO:0000313" key="3">
    <source>
        <dbReference type="EMBL" id="VDK27286.1"/>
    </source>
</evidence>
<feature type="region of interest" description="Disordered" evidence="1">
    <location>
        <begin position="236"/>
        <end position="255"/>
    </location>
</feature>
<name>A0A0M3JGM2_ANISI</name>
<dbReference type="OrthoDB" id="5841934at2759"/>
<keyword evidence="4" id="KW-1185">Reference proteome</keyword>
<dbReference type="InterPro" id="IPR055510">
    <property type="entry name" value="DUF7083"/>
</dbReference>
<evidence type="ECO:0000259" key="2">
    <source>
        <dbReference type="Pfam" id="PF23309"/>
    </source>
</evidence>
<dbReference type="WBParaSite" id="ASIM_0000677701-mRNA-1">
    <property type="protein sequence ID" value="ASIM_0000677701-mRNA-1"/>
    <property type="gene ID" value="ASIM_0000677701"/>
</dbReference>
<dbReference type="PANTHER" id="PTHR36943:SF1">
    <property type="entry name" value="CCHC-TYPE DOMAIN-CONTAINING PROTEIN"/>
    <property type="match status" value="1"/>
</dbReference>
<dbReference type="AlphaFoldDB" id="A0A0M3JGM2"/>
<dbReference type="Pfam" id="PF23309">
    <property type="entry name" value="DUF7083"/>
    <property type="match status" value="1"/>
</dbReference>
<feature type="domain" description="DUF7083" evidence="2">
    <location>
        <begin position="40"/>
        <end position="128"/>
    </location>
</feature>
<evidence type="ECO:0000256" key="1">
    <source>
        <dbReference type="SAM" id="MobiDB-lite"/>
    </source>
</evidence>
<dbReference type="PANTHER" id="PTHR36943">
    <property type="entry name" value="CCHC-TYPE DOMAIN-CONTAINING PROTEIN"/>
    <property type="match status" value="1"/>
</dbReference>
<sequence length="255" mass="29169">MASNEQLQTLLKGQQKLQEQIIQMLQQQQIQTPSLNVESLMDTLSRSISEFTYDPENGVTFDAWYARYTDIFTVDASKLDQSARVRLLLRKLNTTEHDKYLSFILPKVPNQLDFDETINILKKVFGAQTSLFNVRYNCLKITKAPDEDIMTFTSTVNRECERFRLGDLTSDQFKSLIFVSGLQAPEDAEYRIRLLSRIETDKTVTIQDLAEEYTRLTNLKRDAKLVEDQGTTDGSSILAVKSKNNGSKRNPAIHA</sequence>
<proteinExistence type="predicted"/>
<dbReference type="EMBL" id="UYRR01014436">
    <property type="protein sequence ID" value="VDK27286.1"/>
    <property type="molecule type" value="Genomic_DNA"/>
</dbReference>
<gene>
    <name evidence="3" type="ORF">ASIM_LOCUS6557</name>
</gene>
<reference evidence="5" key="1">
    <citation type="submission" date="2017-02" db="UniProtKB">
        <authorList>
            <consortium name="WormBaseParasite"/>
        </authorList>
    </citation>
    <scope>IDENTIFICATION</scope>
</reference>